<name>A0A0L0JG45_9ACTN</name>
<comment type="caution">
    <text evidence="2">The sequence shown here is derived from an EMBL/GenBank/DDBJ whole genome shotgun (WGS) entry which is preliminary data.</text>
</comment>
<gene>
    <name evidence="2" type="ORF">IQ63_42880</name>
</gene>
<dbReference type="PATRIC" id="fig|42234.21.peg.8805"/>
<evidence type="ECO:0000313" key="2">
    <source>
        <dbReference type="EMBL" id="KND24340.1"/>
    </source>
</evidence>
<dbReference type="SUPFAM" id="SSF52540">
    <property type="entry name" value="P-loop containing nucleoside triphosphate hydrolases"/>
    <property type="match status" value="1"/>
</dbReference>
<dbReference type="EMBL" id="JPPY01000245">
    <property type="protein sequence ID" value="KND24340.1"/>
    <property type="molecule type" value="Genomic_DNA"/>
</dbReference>
<feature type="region of interest" description="Disordered" evidence="1">
    <location>
        <begin position="219"/>
        <end position="242"/>
    </location>
</feature>
<organism evidence="2 3">
    <name type="scientific">Streptomyces acidiscabies</name>
    <dbReference type="NCBI Taxonomy" id="42234"/>
    <lineage>
        <taxon>Bacteria</taxon>
        <taxon>Bacillati</taxon>
        <taxon>Actinomycetota</taxon>
        <taxon>Actinomycetes</taxon>
        <taxon>Kitasatosporales</taxon>
        <taxon>Streptomycetaceae</taxon>
        <taxon>Streptomyces</taxon>
    </lineage>
</organism>
<dbReference type="Gene3D" id="3.40.50.300">
    <property type="entry name" value="P-loop containing nucleotide triphosphate hydrolases"/>
    <property type="match status" value="1"/>
</dbReference>
<dbReference type="AlphaFoldDB" id="A0A0L0JG45"/>
<evidence type="ECO:0000256" key="1">
    <source>
        <dbReference type="SAM" id="MobiDB-lite"/>
    </source>
</evidence>
<sequence length="299" mass="31362">MTCKETEQKGTAVRNGREWGQPWSAAVLSPWRGTGASLVTATAGALIDAEMGPKGQDVVLMDADLESAGLTSLLTAWQRACGEEQGCGLVGFAREEKIALCDRVAQPLLRELASRDGRSRHMSLFNGLRGRGSSAFAARPDLPDIVGRATESLAEVAGCLLVDCGTGWGPCTRRVCESVEYVFLVGPPDGRTHPAVRELTAALERAGLLGKLAGYVANRPGPGPRLPGHNSPNGVGGTASRDTLPVRTVLDLPYDPRAAQTVAQGALPGPQSPFGKAFRDGLEALEPDLFRTGFGPGGH</sequence>
<protein>
    <recommendedName>
        <fullName evidence="4">CobQ/CobB/MinD/ParA nucleotide binding domain protein</fullName>
    </recommendedName>
</protein>
<reference evidence="3" key="1">
    <citation type="submission" date="2014-07" db="EMBL/GenBank/DDBJ databases">
        <title>Genome sequencing of plant-pathogenic Streptomyces species.</title>
        <authorList>
            <person name="Harrison J."/>
            <person name="Sapp M."/>
            <person name="Thwaites R."/>
            <person name="Studholme D.J."/>
        </authorList>
    </citation>
    <scope>NUCLEOTIDE SEQUENCE [LARGE SCALE GENOMIC DNA]</scope>
    <source>
        <strain evidence="3">NCPPB 4445</strain>
    </source>
</reference>
<dbReference type="InterPro" id="IPR027417">
    <property type="entry name" value="P-loop_NTPase"/>
</dbReference>
<evidence type="ECO:0008006" key="4">
    <source>
        <dbReference type="Google" id="ProtNLM"/>
    </source>
</evidence>
<accession>A0A0L0JG45</accession>
<proteinExistence type="predicted"/>
<evidence type="ECO:0000313" key="3">
    <source>
        <dbReference type="Proteomes" id="UP000037151"/>
    </source>
</evidence>
<dbReference type="Proteomes" id="UP000037151">
    <property type="component" value="Unassembled WGS sequence"/>
</dbReference>